<gene>
    <name evidence="1" type="ORF">KIK155_LOCUS29498</name>
    <name evidence="2" type="ORF">TOA249_LOCUS23665</name>
</gene>
<dbReference type="AlphaFoldDB" id="A0A821PJ35"/>
<name>A0A821PJ35_9BILA</name>
<evidence type="ECO:0000313" key="3">
    <source>
        <dbReference type="Proteomes" id="UP000663838"/>
    </source>
</evidence>
<dbReference type="Gene3D" id="3.30.559.10">
    <property type="entry name" value="Chloramphenicol acetyltransferase-like domain"/>
    <property type="match status" value="1"/>
</dbReference>
<proteinExistence type="predicted"/>
<dbReference type="Proteomes" id="UP000663865">
    <property type="component" value="Unassembled WGS sequence"/>
</dbReference>
<dbReference type="InterPro" id="IPR023213">
    <property type="entry name" value="CAT-like_dom_sf"/>
</dbReference>
<comment type="caution">
    <text evidence="2">The sequence shown here is derived from an EMBL/GenBank/DDBJ whole genome shotgun (WGS) entry which is preliminary data.</text>
</comment>
<evidence type="ECO:0000313" key="2">
    <source>
        <dbReference type="EMBL" id="CAF4805944.1"/>
    </source>
</evidence>
<accession>A0A821PJ35</accession>
<dbReference type="EMBL" id="CAJNYV010005516">
    <property type="protein sequence ID" value="CAF3747284.1"/>
    <property type="molecule type" value="Genomic_DNA"/>
</dbReference>
<organism evidence="2 3">
    <name type="scientific">Rotaria socialis</name>
    <dbReference type="NCBI Taxonomy" id="392032"/>
    <lineage>
        <taxon>Eukaryota</taxon>
        <taxon>Metazoa</taxon>
        <taxon>Spiralia</taxon>
        <taxon>Gnathifera</taxon>
        <taxon>Rotifera</taxon>
        <taxon>Eurotatoria</taxon>
        <taxon>Bdelloidea</taxon>
        <taxon>Philodinida</taxon>
        <taxon>Philodinidae</taxon>
        <taxon>Rotaria</taxon>
    </lineage>
</organism>
<dbReference type="EMBL" id="CAJOBS010002304">
    <property type="protein sequence ID" value="CAF4805944.1"/>
    <property type="molecule type" value="Genomic_DNA"/>
</dbReference>
<dbReference type="Proteomes" id="UP000663838">
    <property type="component" value="Unassembled WGS sequence"/>
</dbReference>
<reference evidence="2" key="1">
    <citation type="submission" date="2021-02" db="EMBL/GenBank/DDBJ databases">
        <authorList>
            <person name="Nowell W R."/>
        </authorList>
    </citation>
    <scope>NUCLEOTIDE SEQUENCE</scope>
</reference>
<sequence>MSAIQPFHPELGTPEMLDILAIYLAASHTKMTTCLVSSSSPTGSNRRIELAGIALWTIAHVDKIFVYPTELNIDRFKESLGRTLSIWPIMAGHFLVRDDDRYAIEMSDNTIPV</sequence>
<evidence type="ECO:0000313" key="1">
    <source>
        <dbReference type="EMBL" id="CAF3747284.1"/>
    </source>
</evidence>
<protein>
    <submittedName>
        <fullName evidence="2">Uncharacterized protein</fullName>
    </submittedName>
</protein>